<reference evidence="2 3" key="1">
    <citation type="submission" date="2019-09" db="EMBL/GenBank/DDBJ databases">
        <title>Phylogeny of genus Pseudoclavibacter and closely related genus.</title>
        <authorList>
            <person name="Li Y."/>
        </authorList>
    </citation>
    <scope>NUCLEOTIDE SEQUENCE [LARGE SCALE GENOMIC DNA]</scope>
    <source>
        <strain evidence="2 3">EGI 60007</strain>
    </source>
</reference>
<dbReference type="Gene3D" id="1.10.287.1060">
    <property type="entry name" value="ESAT-6-like"/>
    <property type="match status" value="1"/>
</dbReference>
<dbReference type="SUPFAM" id="SSF140453">
    <property type="entry name" value="EsxAB dimer-like"/>
    <property type="match status" value="1"/>
</dbReference>
<dbReference type="RefSeq" id="WP_158028009.1">
    <property type="nucleotide sequence ID" value="NZ_BMHG01000001.1"/>
</dbReference>
<organism evidence="2 3">
    <name type="scientific">Pseudoclavibacter endophyticus</name>
    <dbReference type="NCBI Taxonomy" id="1778590"/>
    <lineage>
        <taxon>Bacteria</taxon>
        <taxon>Bacillati</taxon>
        <taxon>Actinomycetota</taxon>
        <taxon>Actinomycetes</taxon>
        <taxon>Micrococcales</taxon>
        <taxon>Microbacteriaceae</taxon>
        <taxon>Pseudoclavibacter</taxon>
    </lineage>
</organism>
<dbReference type="Proteomes" id="UP000431744">
    <property type="component" value="Unassembled WGS sequence"/>
</dbReference>
<dbReference type="InterPro" id="IPR010310">
    <property type="entry name" value="T7SS_ESAT-6-like"/>
</dbReference>
<protein>
    <recommendedName>
        <fullName evidence="1">ESAT-6-like protein</fullName>
    </recommendedName>
</protein>
<dbReference type="Pfam" id="PF06013">
    <property type="entry name" value="WXG100"/>
    <property type="match status" value="1"/>
</dbReference>
<comment type="similarity">
    <text evidence="1">Belongs to the WXG100 family.</text>
</comment>
<accession>A0A6H9WES2</accession>
<evidence type="ECO:0000313" key="3">
    <source>
        <dbReference type="Proteomes" id="UP000431744"/>
    </source>
</evidence>
<evidence type="ECO:0000256" key="1">
    <source>
        <dbReference type="RuleBase" id="RU362001"/>
    </source>
</evidence>
<dbReference type="AlphaFoldDB" id="A0A6H9WES2"/>
<keyword evidence="3" id="KW-1185">Reference proteome</keyword>
<comment type="caution">
    <text evidence="2">The sequence shown here is derived from an EMBL/GenBank/DDBJ whole genome shotgun (WGS) entry which is preliminary data.</text>
</comment>
<evidence type="ECO:0000313" key="2">
    <source>
        <dbReference type="EMBL" id="KAB1649419.1"/>
    </source>
</evidence>
<sequence>MAQIRVDSDILLAAVNTTNASIDRVRTENASLTTNLINLQSTWTGSASASFQDLLSQWRAVQLQVEEQLAQMNIALATAGNTYGSTESDVTRMFAGGAR</sequence>
<proteinExistence type="inferred from homology"/>
<dbReference type="EMBL" id="WBJY01000001">
    <property type="protein sequence ID" value="KAB1649419.1"/>
    <property type="molecule type" value="Genomic_DNA"/>
</dbReference>
<dbReference type="InterPro" id="IPR036689">
    <property type="entry name" value="ESAT-6-like_sf"/>
</dbReference>
<name>A0A6H9WES2_9MICO</name>
<dbReference type="NCBIfam" id="TIGR03930">
    <property type="entry name" value="WXG100_ESAT6"/>
    <property type="match status" value="1"/>
</dbReference>
<gene>
    <name evidence="2" type="ORF">F8O04_03900</name>
</gene>
<dbReference type="OrthoDB" id="4231069at2"/>